<organism evidence="2 3">
    <name type="scientific">Streptomyces huasconensis</name>
    <dbReference type="NCBI Taxonomy" id="1854574"/>
    <lineage>
        <taxon>Bacteria</taxon>
        <taxon>Bacillati</taxon>
        <taxon>Actinomycetota</taxon>
        <taxon>Actinomycetes</taxon>
        <taxon>Kitasatosporales</taxon>
        <taxon>Streptomycetaceae</taxon>
        <taxon>Streptomyces</taxon>
    </lineage>
</organism>
<dbReference type="Pfam" id="PF03473">
    <property type="entry name" value="MOSC"/>
    <property type="match status" value="1"/>
</dbReference>
<name>A0ABV3M567_9ACTN</name>
<comment type="caution">
    <text evidence="2">The sequence shown here is derived from an EMBL/GenBank/DDBJ whole genome shotgun (WGS) entry which is preliminary data.</text>
</comment>
<accession>A0ABV3M567</accession>
<dbReference type="EMBL" id="JBEYRS010000019">
    <property type="protein sequence ID" value="MEW2366849.1"/>
    <property type="molecule type" value="Genomic_DNA"/>
</dbReference>
<dbReference type="Pfam" id="PF03476">
    <property type="entry name" value="MOSC_N"/>
    <property type="match status" value="1"/>
</dbReference>
<dbReference type="PROSITE" id="PS51340">
    <property type="entry name" value="MOSC"/>
    <property type="match status" value="1"/>
</dbReference>
<dbReference type="InterPro" id="IPR005302">
    <property type="entry name" value="MoCF_Sase_C"/>
</dbReference>
<proteinExistence type="predicted"/>
<dbReference type="InterPro" id="IPR005303">
    <property type="entry name" value="MOCOS_middle"/>
</dbReference>
<feature type="domain" description="MOSC" evidence="1">
    <location>
        <begin position="99"/>
        <end position="247"/>
    </location>
</feature>
<dbReference type="InterPro" id="IPR011037">
    <property type="entry name" value="Pyrv_Knase-like_insert_dom_sf"/>
</dbReference>
<sequence length="247" mass="26338">MTLKVVGLRRFPVKSMLGEEHDRLEFDATGAVGDRRWALRCADGKLGSGKNHPRFRRIPGLLEHHAAYDDEGLPVITAPDGATLRPGDPRIAERFGDGVELVREGEAAAGSAAGSAGGSEGHKDVSPVSLIGTASLRALGDLLGDADPVDVRRLRKNIVVETDEPWIEESWIGREIVLGGGHGTEPLRLHGIKRVKRCVMVTQAQPGLPADNRVLKTLTAARGMCIGIHTDVVTPAPLALGDTVVVR</sequence>
<evidence type="ECO:0000259" key="1">
    <source>
        <dbReference type="PROSITE" id="PS51340"/>
    </source>
</evidence>
<dbReference type="SUPFAM" id="SSF50800">
    <property type="entry name" value="PK beta-barrel domain-like"/>
    <property type="match status" value="1"/>
</dbReference>
<evidence type="ECO:0000313" key="3">
    <source>
        <dbReference type="Proteomes" id="UP001553843"/>
    </source>
</evidence>
<evidence type="ECO:0000313" key="2">
    <source>
        <dbReference type="EMBL" id="MEW2366849.1"/>
    </source>
</evidence>
<gene>
    <name evidence="2" type="ORF">AB0887_33480</name>
</gene>
<reference evidence="2 3" key="1">
    <citation type="submission" date="2024-06" db="EMBL/GenBank/DDBJ databases">
        <title>The Natural Products Discovery Center: Release of the First 8490 Sequenced Strains for Exploring Actinobacteria Biosynthetic Diversity.</title>
        <authorList>
            <person name="Kalkreuter E."/>
            <person name="Kautsar S.A."/>
            <person name="Yang D."/>
            <person name="Bader C.D."/>
            <person name="Teijaro C.N."/>
            <person name="Fluegel L."/>
            <person name="Davis C.M."/>
            <person name="Simpson J.R."/>
            <person name="Lauterbach L."/>
            <person name="Steele A.D."/>
            <person name="Gui C."/>
            <person name="Meng S."/>
            <person name="Li G."/>
            <person name="Viehrig K."/>
            <person name="Ye F."/>
            <person name="Su P."/>
            <person name="Kiefer A.F."/>
            <person name="Nichols A."/>
            <person name="Cepeda A.J."/>
            <person name="Yan W."/>
            <person name="Fan B."/>
            <person name="Jiang Y."/>
            <person name="Adhikari A."/>
            <person name="Zheng C.-J."/>
            <person name="Schuster L."/>
            <person name="Cowan T.M."/>
            <person name="Smanski M.J."/>
            <person name="Chevrette M.G."/>
            <person name="De Carvalho L.P.S."/>
            <person name="Shen B."/>
        </authorList>
    </citation>
    <scope>NUCLEOTIDE SEQUENCE [LARGE SCALE GENOMIC DNA]</scope>
    <source>
        <strain evidence="2 3">NPDC047833</strain>
    </source>
</reference>
<dbReference type="Proteomes" id="UP001553843">
    <property type="component" value="Unassembled WGS sequence"/>
</dbReference>
<keyword evidence="3" id="KW-1185">Reference proteome</keyword>
<dbReference type="RefSeq" id="WP_359783194.1">
    <property type="nucleotide sequence ID" value="NZ_JBEYRR010000014.1"/>
</dbReference>
<protein>
    <submittedName>
        <fullName evidence="2">MOSC N-terminal beta barrel domain-containing protein</fullName>
    </submittedName>
</protein>